<evidence type="ECO:0000256" key="1">
    <source>
        <dbReference type="SAM" id="MobiDB-lite"/>
    </source>
</evidence>
<proteinExistence type="predicted"/>
<feature type="compositionally biased region" description="Low complexity" evidence="1">
    <location>
        <begin position="105"/>
        <end position="118"/>
    </location>
</feature>
<sequence length="148" mass="15926">MKPAKNIFLILFLLLIGSYSTIIPFAYAQKQKPAMSSPPLHKAPVSHTNPTNIKPISSNRFETQSAGFRPHTAPVSHANPSTPSPTQPLRINSPTNPSGNNIPIRSAAGSPSHSPSGRVNPLLKSTAPNRQTRPTMTAPGSFHIYDDE</sequence>
<evidence type="ECO:0000313" key="2">
    <source>
        <dbReference type="EMBL" id="VFJ57275.1"/>
    </source>
</evidence>
<reference evidence="2" key="1">
    <citation type="submission" date="2019-02" db="EMBL/GenBank/DDBJ databases">
        <authorList>
            <person name="Gruber-Vodicka R. H."/>
            <person name="Seah K. B. B."/>
        </authorList>
    </citation>
    <scope>NUCLEOTIDE SEQUENCE</scope>
    <source>
        <strain evidence="2">BECK_BZ106</strain>
    </source>
</reference>
<protein>
    <submittedName>
        <fullName evidence="2">Uncharacterized protein</fullName>
    </submittedName>
</protein>
<feature type="compositionally biased region" description="Polar residues" evidence="1">
    <location>
        <begin position="87"/>
        <end position="103"/>
    </location>
</feature>
<dbReference type="AlphaFoldDB" id="A0A450STM9"/>
<name>A0A450STM9_9GAMM</name>
<organism evidence="2">
    <name type="scientific">Candidatus Kentrum sp. FW</name>
    <dbReference type="NCBI Taxonomy" id="2126338"/>
    <lineage>
        <taxon>Bacteria</taxon>
        <taxon>Pseudomonadati</taxon>
        <taxon>Pseudomonadota</taxon>
        <taxon>Gammaproteobacteria</taxon>
        <taxon>Candidatus Kentrum</taxon>
    </lineage>
</organism>
<feature type="compositionally biased region" description="Polar residues" evidence="1">
    <location>
        <begin position="46"/>
        <end position="66"/>
    </location>
</feature>
<accession>A0A450STM9</accession>
<feature type="region of interest" description="Disordered" evidence="1">
    <location>
        <begin position="34"/>
        <end position="148"/>
    </location>
</feature>
<dbReference type="EMBL" id="CAADFD010000033">
    <property type="protein sequence ID" value="VFJ57275.1"/>
    <property type="molecule type" value="Genomic_DNA"/>
</dbReference>
<gene>
    <name evidence="2" type="ORF">BECKFW1821B_GA0114236_103312</name>
</gene>
<feature type="compositionally biased region" description="Polar residues" evidence="1">
    <location>
        <begin position="126"/>
        <end position="135"/>
    </location>
</feature>